<dbReference type="AlphaFoldDB" id="A0A1B0B536"/>
<name>A0A1B0B536_9MUSC</name>
<keyword evidence="2" id="KW-1185">Reference proteome</keyword>
<evidence type="ECO:0000313" key="2">
    <source>
        <dbReference type="Proteomes" id="UP000092460"/>
    </source>
</evidence>
<reference evidence="1" key="2">
    <citation type="submission" date="2020-05" db="UniProtKB">
        <authorList>
            <consortium name="EnsemblMetazoa"/>
        </authorList>
    </citation>
    <scope>IDENTIFICATION</scope>
    <source>
        <strain evidence="1">IAEA</strain>
    </source>
</reference>
<reference evidence="2" key="1">
    <citation type="submission" date="2015-01" db="EMBL/GenBank/DDBJ databases">
        <authorList>
            <person name="Aksoy S."/>
            <person name="Warren W."/>
            <person name="Wilson R.K."/>
        </authorList>
    </citation>
    <scope>NUCLEOTIDE SEQUENCE [LARGE SCALE GENOMIC DNA]</scope>
    <source>
        <strain evidence="2">IAEA</strain>
    </source>
</reference>
<dbReference type="VEuPathDB" id="VectorBase:GPPI019180"/>
<evidence type="ECO:0000313" key="1">
    <source>
        <dbReference type="EnsemblMetazoa" id="GPPI019180-PA"/>
    </source>
</evidence>
<sequence>MSIAIFSSLYRFGGLDHDANKIIFTCTTDYNLRERSISMRVAQHDCKCKQKYRREAALTRFINIEIGNYTIFLQYSVVLASCSEYAEMYIGHRFNHTIKISSNSNKTYIPCQCLRVRNFKTIERITENLTIMQALSAVDDTLSSGYGCLLHIVLLQHFKASVYLSKISPKHSKALALILAPGTALFVRLLTL</sequence>
<organism evidence="1 2">
    <name type="scientific">Glossina palpalis gambiensis</name>
    <dbReference type="NCBI Taxonomy" id="67801"/>
    <lineage>
        <taxon>Eukaryota</taxon>
        <taxon>Metazoa</taxon>
        <taxon>Ecdysozoa</taxon>
        <taxon>Arthropoda</taxon>
        <taxon>Hexapoda</taxon>
        <taxon>Insecta</taxon>
        <taxon>Pterygota</taxon>
        <taxon>Neoptera</taxon>
        <taxon>Endopterygota</taxon>
        <taxon>Diptera</taxon>
        <taxon>Brachycera</taxon>
        <taxon>Muscomorpha</taxon>
        <taxon>Hippoboscoidea</taxon>
        <taxon>Glossinidae</taxon>
        <taxon>Glossina</taxon>
    </lineage>
</organism>
<accession>A0A1B0B536</accession>
<dbReference type="EMBL" id="JXJN01008599">
    <property type="status" value="NOT_ANNOTATED_CDS"/>
    <property type="molecule type" value="Genomic_DNA"/>
</dbReference>
<dbReference type="EnsemblMetazoa" id="GPPI019180-RA">
    <property type="protein sequence ID" value="GPPI019180-PA"/>
    <property type="gene ID" value="GPPI019180"/>
</dbReference>
<dbReference type="Proteomes" id="UP000092460">
    <property type="component" value="Unassembled WGS sequence"/>
</dbReference>
<protein>
    <submittedName>
        <fullName evidence="1">Uncharacterized protein</fullName>
    </submittedName>
</protein>
<proteinExistence type="predicted"/>